<keyword evidence="2" id="KW-1185">Reference proteome</keyword>
<comment type="caution">
    <text evidence="1">The sequence shown here is derived from an EMBL/GenBank/DDBJ whole genome shotgun (WGS) entry which is preliminary data.</text>
</comment>
<gene>
    <name evidence="1" type="ORF">CR513_34327</name>
</gene>
<dbReference type="Proteomes" id="UP000257109">
    <property type="component" value="Unassembled WGS sequence"/>
</dbReference>
<evidence type="ECO:0000313" key="2">
    <source>
        <dbReference type="Proteomes" id="UP000257109"/>
    </source>
</evidence>
<protein>
    <submittedName>
        <fullName evidence="1">Uncharacterized protein</fullName>
    </submittedName>
</protein>
<sequence>MLGVVCYLKGNSWQGKLSLYKPLMIWFILLGNTLILQRKQEATHIFMLILLRSNIYVYDCHYLRAKISRNALHCQEPNFMSVSIISKLIVILFGMKF</sequence>
<reference evidence="1" key="1">
    <citation type="submission" date="2018-05" db="EMBL/GenBank/DDBJ databases">
        <title>Draft genome of Mucuna pruriens seed.</title>
        <authorList>
            <person name="Nnadi N.E."/>
            <person name="Vos R."/>
            <person name="Hasami M.H."/>
            <person name="Devisetty U.K."/>
            <person name="Aguiy J.C."/>
        </authorList>
    </citation>
    <scope>NUCLEOTIDE SEQUENCE [LARGE SCALE GENOMIC DNA]</scope>
    <source>
        <strain evidence="1">JCA_2017</strain>
    </source>
</reference>
<feature type="non-terminal residue" evidence="1">
    <location>
        <position position="1"/>
    </location>
</feature>
<organism evidence="1 2">
    <name type="scientific">Mucuna pruriens</name>
    <name type="common">Velvet bean</name>
    <name type="synonym">Dolichos pruriens</name>
    <dbReference type="NCBI Taxonomy" id="157652"/>
    <lineage>
        <taxon>Eukaryota</taxon>
        <taxon>Viridiplantae</taxon>
        <taxon>Streptophyta</taxon>
        <taxon>Embryophyta</taxon>
        <taxon>Tracheophyta</taxon>
        <taxon>Spermatophyta</taxon>
        <taxon>Magnoliopsida</taxon>
        <taxon>eudicotyledons</taxon>
        <taxon>Gunneridae</taxon>
        <taxon>Pentapetalae</taxon>
        <taxon>rosids</taxon>
        <taxon>fabids</taxon>
        <taxon>Fabales</taxon>
        <taxon>Fabaceae</taxon>
        <taxon>Papilionoideae</taxon>
        <taxon>50 kb inversion clade</taxon>
        <taxon>NPAAA clade</taxon>
        <taxon>indigoferoid/millettioid clade</taxon>
        <taxon>Phaseoleae</taxon>
        <taxon>Mucuna</taxon>
    </lineage>
</organism>
<dbReference type="AlphaFoldDB" id="A0A371G220"/>
<accession>A0A371G220</accession>
<evidence type="ECO:0000313" key="1">
    <source>
        <dbReference type="EMBL" id="RDX84599.1"/>
    </source>
</evidence>
<dbReference type="EMBL" id="QJKJ01006999">
    <property type="protein sequence ID" value="RDX84599.1"/>
    <property type="molecule type" value="Genomic_DNA"/>
</dbReference>
<name>A0A371G220_MUCPR</name>
<proteinExistence type="predicted"/>